<reference evidence="2" key="1">
    <citation type="submission" date="2024-06" db="EMBL/GenBank/DDBJ databases">
        <authorList>
            <person name="Sun Y."/>
        </authorList>
    </citation>
    <scope>NUCLEOTIDE SEQUENCE</scope>
    <source>
        <strain evidence="2">IGA1.0</strain>
    </source>
</reference>
<proteinExistence type="predicted"/>
<evidence type="ECO:0000313" key="2">
    <source>
        <dbReference type="EMBL" id="XBS91576.1"/>
    </source>
</evidence>
<feature type="region of interest" description="Disordered" evidence="1">
    <location>
        <begin position="27"/>
        <end position="69"/>
    </location>
</feature>
<gene>
    <name evidence="2" type="ORF">ABNK63_08090</name>
</gene>
<dbReference type="InterPro" id="IPR013784">
    <property type="entry name" value="Carb-bd-like_fold"/>
</dbReference>
<evidence type="ECO:0000256" key="1">
    <source>
        <dbReference type="SAM" id="MobiDB-lite"/>
    </source>
</evidence>
<dbReference type="Pfam" id="PF13620">
    <property type="entry name" value="CarboxypepD_reg"/>
    <property type="match status" value="1"/>
</dbReference>
<dbReference type="GO" id="GO:0030246">
    <property type="term" value="F:carbohydrate binding"/>
    <property type="evidence" value="ECO:0007669"/>
    <property type="project" value="InterPro"/>
</dbReference>
<dbReference type="GO" id="GO:0004180">
    <property type="term" value="F:carboxypeptidase activity"/>
    <property type="evidence" value="ECO:0007669"/>
    <property type="project" value="UniProtKB-KW"/>
</dbReference>
<dbReference type="SUPFAM" id="SSF49452">
    <property type="entry name" value="Starch-binding domain-like"/>
    <property type="match status" value="1"/>
</dbReference>
<keyword evidence="2" id="KW-0645">Protease</keyword>
<sequence>MLYRLIRPPPVQTHMDGSEPVFAKAGQPKPVFDPAHMPAGEGQSFNSFRRKHEKTGSSMKNRSHLGTRTNGRRAGWSLLGLSVAIAVSVSGTAGVTAAHAQATVGKVFGWAPAGVTITAHSNTGVHRHTTANDKGRYTIGALPMGVYEVALEKDGKAIDTRPNIKLTVGRGAEVDFACDHDQCAKPSGN</sequence>
<keyword evidence="2" id="KW-0121">Carboxypeptidase</keyword>
<accession>A0AAU7QPY2</accession>
<dbReference type="EMBL" id="CP157948">
    <property type="protein sequence ID" value="XBS91576.1"/>
    <property type="molecule type" value="Genomic_DNA"/>
</dbReference>
<feature type="compositionally biased region" description="Polar residues" evidence="1">
    <location>
        <begin position="56"/>
        <end position="69"/>
    </location>
</feature>
<dbReference type="RefSeq" id="WP_238530873.1">
    <property type="nucleotide sequence ID" value="NZ_CP157948.1"/>
</dbReference>
<keyword evidence="2" id="KW-0378">Hydrolase</keyword>
<organism evidence="2">
    <name type="scientific">Rhodanobacter sp. IGA1.0</name>
    <dbReference type="NCBI Taxonomy" id="3158582"/>
    <lineage>
        <taxon>Bacteria</taxon>
        <taxon>Pseudomonadati</taxon>
        <taxon>Pseudomonadota</taxon>
        <taxon>Gammaproteobacteria</taxon>
        <taxon>Lysobacterales</taxon>
        <taxon>Rhodanobacteraceae</taxon>
        <taxon>Rhodanobacter</taxon>
    </lineage>
</organism>
<name>A0AAU7QPY2_9GAMM</name>
<dbReference type="Gene3D" id="2.60.40.1120">
    <property type="entry name" value="Carboxypeptidase-like, regulatory domain"/>
    <property type="match status" value="1"/>
</dbReference>
<dbReference type="AlphaFoldDB" id="A0AAU7QPY2"/>
<protein>
    <submittedName>
        <fullName evidence="2">Carboxypeptidase-like regulatory domain-containing protein</fullName>
    </submittedName>
</protein>